<feature type="domain" description="ABC transporter" evidence="10">
    <location>
        <begin position="13"/>
        <end position="249"/>
    </location>
</feature>
<dbReference type="Proteomes" id="UP001501676">
    <property type="component" value="Unassembled WGS sequence"/>
</dbReference>
<dbReference type="Gene3D" id="3.40.50.300">
    <property type="entry name" value="P-loop containing nucleotide triphosphate hydrolases"/>
    <property type="match status" value="1"/>
</dbReference>
<keyword evidence="12" id="KW-1185">Reference proteome</keyword>
<gene>
    <name evidence="11" type="ORF">GCM10020369_81490</name>
</gene>
<dbReference type="RefSeq" id="WP_376981379.1">
    <property type="nucleotide sequence ID" value="NZ_BAAAYN010000082.1"/>
</dbReference>
<keyword evidence="4" id="KW-0410">Iron transport</keyword>
<dbReference type="InterPro" id="IPR027417">
    <property type="entry name" value="P-loop_NTPase"/>
</dbReference>
<evidence type="ECO:0000313" key="12">
    <source>
        <dbReference type="Proteomes" id="UP001501676"/>
    </source>
</evidence>
<evidence type="ECO:0000259" key="10">
    <source>
        <dbReference type="PROSITE" id="PS50893"/>
    </source>
</evidence>
<proteinExistence type="predicted"/>
<dbReference type="PANTHER" id="PTHR42771:SF2">
    <property type="entry name" value="IRON(3+)-HYDROXAMATE IMPORT ATP-BINDING PROTEIN FHUC"/>
    <property type="match status" value="1"/>
</dbReference>
<comment type="caution">
    <text evidence="11">The sequence shown here is derived from an EMBL/GenBank/DDBJ whole genome shotgun (WGS) entry which is preliminary data.</text>
</comment>
<dbReference type="GO" id="GO:0005524">
    <property type="term" value="F:ATP binding"/>
    <property type="evidence" value="ECO:0007669"/>
    <property type="project" value="UniProtKB-KW"/>
</dbReference>
<evidence type="ECO:0000256" key="9">
    <source>
        <dbReference type="ARBA" id="ARBA00023136"/>
    </source>
</evidence>
<keyword evidence="8" id="KW-0406">Ion transport</keyword>
<organism evidence="11 12">
    <name type="scientific">Cryptosporangium minutisporangium</name>
    <dbReference type="NCBI Taxonomy" id="113569"/>
    <lineage>
        <taxon>Bacteria</taxon>
        <taxon>Bacillati</taxon>
        <taxon>Actinomycetota</taxon>
        <taxon>Actinomycetes</taxon>
        <taxon>Cryptosporangiales</taxon>
        <taxon>Cryptosporangiaceae</taxon>
        <taxon>Cryptosporangium</taxon>
    </lineage>
</organism>
<dbReference type="InterPro" id="IPR003593">
    <property type="entry name" value="AAA+_ATPase"/>
</dbReference>
<evidence type="ECO:0000256" key="7">
    <source>
        <dbReference type="ARBA" id="ARBA00023004"/>
    </source>
</evidence>
<dbReference type="PANTHER" id="PTHR42771">
    <property type="entry name" value="IRON(3+)-HYDROXAMATE IMPORT ATP-BINDING PROTEIN FHUC"/>
    <property type="match status" value="1"/>
</dbReference>
<keyword evidence="3" id="KW-1003">Cell membrane</keyword>
<dbReference type="EMBL" id="BAAAYN010000082">
    <property type="protein sequence ID" value="GAA3398329.1"/>
    <property type="molecule type" value="Genomic_DNA"/>
</dbReference>
<dbReference type="InterPro" id="IPR051535">
    <property type="entry name" value="Siderophore_ABC-ATPase"/>
</dbReference>
<accession>A0ABP6TBI2</accession>
<sequence>MAEERRVSNSVHLAATGIGAAYGAAPVLHDVDVTIPRGRVTTIIGPNGCGKSTLLRVLARLLTPTSGTVLLDEKPITDLRARELATRLAMLPQNPVAPEGMTVADLAARGRAPHQPWYRQWSPDDDAIAADAMAATGVLDLADRPLDELSGGQRQRAWIALSLAQQTDVLLLDEPTTHLDLAHAVEVLELVTRLRDQTGRTFVLVLHDLSLAARYSDQLVVLRGGRVHTTGAPADVVTPELLRDVFGLAAHVFPDPVDGLPTVVPARATAAP</sequence>
<evidence type="ECO:0000256" key="5">
    <source>
        <dbReference type="ARBA" id="ARBA00022741"/>
    </source>
</evidence>
<dbReference type="PROSITE" id="PS00211">
    <property type="entry name" value="ABC_TRANSPORTER_1"/>
    <property type="match status" value="1"/>
</dbReference>
<keyword evidence="6 11" id="KW-0067">ATP-binding</keyword>
<evidence type="ECO:0000256" key="2">
    <source>
        <dbReference type="ARBA" id="ARBA00022448"/>
    </source>
</evidence>
<dbReference type="SUPFAM" id="SSF52540">
    <property type="entry name" value="P-loop containing nucleoside triphosphate hydrolases"/>
    <property type="match status" value="1"/>
</dbReference>
<keyword evidence="7" id="KW-0408">Iron</keyword>
<dbReference type="SMART" id="SM00382">
    <property type="entry name" value="AAA"/>
    <property type="match status" value="1"/>
</dbReference>
<evidence type="ECO:0000256" key="3">
    <source>
        <dbReference type="ARBA" id="ARBA00022475"/>
    </source>
</evidence>
<evidence type="ECO:0000256" key="6">
    <source>
        <dbReference type="ARBA" id="ARBA00022840"/>
    </source>
</evidence>
<comment type="subcellular location">
    <subcellularLocation>
        <location evidence="1">Cell membrane</location>
        <topology evidence="1">Peripheral membrane protein</topology>
    </subcellularLocation>
</comment>
<dbReference type="InterPro" id="IPR017871">
    <property type="entry name" value="ABC_transporter-like_CS"/>
</dbReference>
<name>A0ABP6TBI2_9ACTN</name>
<keyword evidence="5" id="KW-0547">Nucleotide-binding</keyword>
<dbReference type="Pfam" id="PF00005">
    <property type="entry name" value="ABC_tran"/>
    <property type="match status" value="1"/>
</dbReference>
<keyword evidence="2" id="KW-0813">Transport</keyword>
<keyword evidence="9" id="KW-0472">Membrane</keyword>
<reference evidence="12" key="1">
    <citation type="journal article" date="2019" name="Int. J. Syst. Evol. Microbiol.">
        <title>The Global Catalogue of Microorganisms (GCM) 10K type strain sequencing project: providing services to taxonomists for standard genome sequencing and annotation.</title>
        <authorList>
            <consortium name="The Broad Institute Genomics Platform"/>
            <consortium name="The Broad Institute Genome Sequencing Center for Infectious Disease"/>
            <person name="Wu L."/>
            <person name="Ma J."/>
        </authorList>
    </citation>
    <scope>NUCLEOTIDE SEQUENCE [LARGE SCALE GENOMIC DNA]</scope>
    <source>
        <strain evidence="12">JCM 9458</strain>
    </source>
</reference>
<protein>
    <submittedName>
        <fullName evidence="11">ABC transporter ATP-binding protein</fullName>
    </submittedName>
</protein>
<evidence type="ECO:0000256" key="4">
    <source>
        <dbReference type="ARBA" id="ARBA00022496"/>
    </source>
</evidence>
<dbReference type="CDD" id="cd03214">
    <property type="entry name" value="ABC_Iron-Siderophores_B12_Hemin"/>
    <property type="match status" value="1"/>
</dbReference>
<dbReference type="PROSITE" id="PS50893">
    <property type="entry name" value="ABC_TRANSPORTER_2"/>
    <property type="match status" value="1"/>
</dbReference>
<evidence type="ECO:0000256" key="8">
    <source>
        <dbReference type="ARBA" id="ARBA00023065"/>
    </source>
</evidence>
<evidence type="ECO:0000256" key="1">
    <source>
        <dbReference type="ARBA" id="ARBA00004202"/>
    </source>
</evidence>
<dbReference type="InterPro" id="IPR003439">
    <property type="entry name" value="ABC_transporter-like_ATP-bd"/>
</dbReference>
<evidence type="ECO:0000313" key="11">
    <source>
        <dbReference type="EMBL" id="GAA3398329.1"/>
    </source>
</evidence>